<dbReference type="PATRIC" id="fig|1698449.3.peg.2041"/>
<proteinExistence type="predicted"/>
<dbReference type="RefSeq" id="WP_053101547.1">
    <property type="nucleotide sequence ID" value="NZ_CP012365.1"/>
</dbReference>
<sequence>MSSKCESIKKEVRSLVVRGKHLYLAMLNDISGLPDEVTTQLEEKKIKLPNFTDDYDSWYSEAIALIKQLLPDRLEDFKRQYKDEKRKEISFLTYGISDYLYGLRTTRGYQQDVIADKSAAVGKMQVQNSILAAVEKRLDSSLFDIQEILQADLFDSELSAAKELAKKGFFRGAGAIAGVVLEKHLGHICDMHNFKSRKKHPSISDFYQLLKENDVIDIPKWRFIQHLGDLRNLCDHNKDREPTKEDVLELIEGVQKVIKTVF</sequence>
<dbReference type="EMBL" id="CP012365">
    <property type="protein sequence ID" value="AKX60248.1"/>
    <property type="molecule type" value="Genomic_DNA"/>
</dbReference>
<evidence type="ECO:0000313" key="2">
    <source>
        <dbReference type="Proteomes" id="UP000063953"/>
    </source>
</evidence>
<reference evidence="1 2" key="1">
    <citation type="journal article" date="2015" name="Genome Announc.">
        <title>Genome Sequences of Oblitimonas alkaliphila gen. nov. sp. nov. (Proposed), a Novel Bacterium of the Pseudomonadaceae Family.</title>
        <authorList>
            <person name="Lauer A.C."/>
            <person name="Nicholson A.C."/>
            <person name="Humrighouse B.W."/>
            <person name="Emery B."/>
            <person name="Drobish A."/>
            <person name="Juieng P."/>
            <person name="Loparev V."/>
            <person name="McQuiston J.R."/>
        </authorList>
    </citation>
    <scope>NUCLEOTIDE SEQUENCE [LARGE SCALE GENOMIC DNA]</scope>
    <source>
        <strain evidence="1 2">E5571</strain>
    </source>
</reference>
<gene>
    <name evidence="1" type="ORF">AKN88_10150</name>
</gene>
<evidence type="ECO:0008006" key="3">
    <source>
        <dbReference type="Google" id="ProtNLM"/>
    </source>
</evidence>
<organism evidence="1 2">
    <name type="scientific">Thiopseudomonas alkaliphila</name>
    <dbReference type="NCBI Taxonomy" id="1697053"/>
    <lineage>
        <taxon>Bacteria</taxon>
        <taxon>Pseudomonadati</taxon>
        <taxon>Pseudomonadota</taxon>
        <taxon>Gammaproteobacteria</taxon>
        <taxon>Pseudomonadales</taxon>
        <taxon>Pseudomonadaceae</taxon>
        <taxon>Thiopseudomonas</taxon>
    </lineage>
</organism>
<dbReference type="Proteomes" id="UP000063953">
    <property type="component" value="Chromosome"/>
</dbReference>
<protein>
    <recommendedName>
        <fullName evidence="3">HEPN domain-containing protein</fullName>
    </recommendedName>
</protein>
<dbReference type="AlphaFoldDB" id="A0A0K1XGF6"/>
<name>A0A0K1XGF6_9GAMM</name>
<evidence type="ECO:0000313" key="1">
    <source>
        <dbReference type="EMBL" id="AKX60248.1"/>
    </source>
</evidence>
<accession>A0A0K1XGF6</accession>
<keyword evidence="2" id="KW-1185">Reference proteome</keyword>